<dbReference type="OrthoDB" id="67359at2759"/>
<feature type="domain" description="EF-hand" evidence="7">
    <location>
        <begin position="99"/>
        <end position="134"/>
    </location>
</feature>
<evidence type="ECO:0000256" key="5">
    <source>
        <dbReference type="ARBA" id="ARBA00023288"/>
    </source>
</evidence>
<sequence length="509" mass="57533">MGNTLNLELSDPIVSDDPLIKEYRAATIDDFHDAKENFDSLQAAVGDKMTVTPEEFDEVFSLVCQDPLEHFALFDSWEVGKVVDVKEVFAVIVVYCDATMEEKAPLLFDLFDFDHSKEMTQDELVLLMLCTTRGLCKVGGLPRPATDCLEALATDAFSHIDRDRSGQISLDEFTTWVLHERSAMAYLAKFANTRVIYENQVQFDLMLKEICTAFMTFAEMDPTPTELGDQHAVLCSEDLCEEMLQRYCPSAEKHEIAFLLKTMKSIMKNKNRLTTNDDVNKREDNVSVSADKASSMISMDAFFLVVSPYVAFLAADDDGEHSISTKELKILIWLLRGSEPSQKVVDSFMNSLDENRNGSLSAMEWVLYALETNRQTGSQSFANQIHLLFATSDLNGDAVLSLPELQAGLASIFADHLDRVKAPPKPEAALSPESAWEEELTAPEHAETRRKSQFSSISSLVAELAREIMQELDANESMRIEWYEFRQHLDYLEQRVMETKAYIQEHVLD</sequence>
<dbReference type="InterPro" id="IPR002048">
    <property type="entry name" value="EF_hand_dom"/>
</dbReference>
<reference evidence="8" key="1">
    <citation type="submission" date="2021-02" db="EMBL/GenBank/DDBJ databases">
        <authorList>
            <person name="Palmer J.M."/>
        </authorList>
    </citation>
    <scope>NUCLEOTIDE SEQUENCE</scope>
    <source>
        <strain evidence="8">SCRP734</strain>
    </source>
</reference>
<dbReference type="CDD" id="cd00051">
    <property type="entry name" value="EFh"/>
    <property type="match status" value="1"/>
</dbReference>
<comment type="similarity">
    <text evidence="1">Belongs to the recoverin family.</text>
</comment>
<dbReference type="Pfam" id="PF13833">
    <property type="entry name" value="EF-hand_8"/>
    <property type="match status" value="1"/>
</dbReference>
<keyword evidence="3" id="KW-0479">Metal-binding</keyword>
<protein>
    <recommendedName>
        <fullName evidence="7">EF-hand domain-containing protein</fullName>
    </recommendedName>
</protein>
<dbReference type="SMART" id="SM00054">
    <property type="entry name" value="EFh"/>
    <property type="match status" value="5"/>
</dbReference>
<dbReference type="PANTHER" id="PTHR23055">
    <property type="entry name" value="CALCIUM BINDING PROTEINS"/>
    <property type="match status" value="1"/>
</dbReference>
<evidence type="ECO:0000259" key="7">
    <source>
        <dbReference type="PROSITE" id="PS50222"/>
    </source>
</evidence>
<dbReference type="Proteomes" id="UP000694044">
    <property type="component" value="Unassembled WGS sequence"/>
</dbReference>
<evidence type="ECO:0000256" key="6">
    <source>
        <dbReference type="SAM" id="MobiDB-lite"/>
    </source>
</evidence>
<keyword evidence="2" id="KW-0519">Myristate</keyword>
<keyword evidence="9" id="KW-1185">Reference proteome</keyword>
<evidence type="ECO:0000313" key="8">
    <source>
        <dbReference type="EMBL" id="KAG7381243.1"/>
    </source>
</evidence>
<dbReference type="PROSITE" id="PS00018">
    <property type="entry name" value="EF_HAND_1"/>
    <property type="match status" value="3"/>
</dbReference>
<feature type="domain" description="EF-hand" evidence="7">
    <location>
        <begin position="460"/>
        <end position="495"/>
    </location>
</feature>
<dbReference type="AlphaFoldDB" id="A0A8T1VMG9"/>
<evidence type="ECO:0000256" key="2">
    <source>
        <dbReference type="ARBA" id="ARBA00022707"/>
    </source>
</evidence>
<comment type="caution">
    <text evidence="8">The sequence shown here is derived from an EMBL/GenBank/DDBJ whole genome shotgun (WGS) entry which is preliminary data.</text>
</comment>
<name>A0A8T1VMG9_9STRA</name>
<accession>A0A8T1VMG9</accession>
<evidence type="ECO:0000313" key="9">
    <source>
        <dbReference type="Proteomes" id="UP000694044"/>
    </source>
</evidence>
<dbReference type="PANTHER" id="PTHR23055:SF178">
    <property type="entry name" value="NEUROCALCIN HOMOLOG"/>
    <property type="match status" value="1"/>
</dbReference>
<feature type="region of interest" description="Disordered" evidence="6">
    <location>
        <begin position="423"/>
        <end position="451"/>
    </location>
</feature>
<dbReference type="PROSITE" id="PS50222">
    <property type="entry name" value="EF_HAND_2"/>
    <property type="match status" value="4"/>
</dbReference>
<evidence type="ECO:0000256" key="4">
    <source>
        <dbReference type="ARBA" id="ARBA00022737"/>
    </source>
</evidence>
<evidence type="ECO:0000256" key="1">
    <source>
        <dbReference type="ARBA" id="ARBA00006049"/>
    </source>
</evidence>
<feature type="domain" description="EF-hand" evidence="7">
    <location>
        <begin position="148"/>
        <end position="183"/>
    </location>
</feature>
<evidence type="ECO:0000256" key="3">
    <source>
        <dbReference type="ARBA" id="ARBA00022723"/>
    </source>
</evidence>
<gene>
    <name evidence="8" type="ORF">PHYPSEUDO_006287</name>
</gene>
<dbReference type="InterPro" id="IPR028846">
    <property type="entry name" value="Recoverin"/>
</dbReference>
<organism evidence="8 9">
    <name type="scientific">Phytophthora pseudosyringae</name>
    <dbReference type="NCBI Taxonomy" id="221518"/>
    <lineage>
        <taxon>Eukaryota</taxon>
        <taxon>Sar</taxon>
        <taxon>Stramenopiles</taxon>
        <taxon>Oomycota</taxon>
        <taxon>Peronosporomycetes</taxon>
        <taxon>Peronosporales</taxon>
        <taxon>Peronosporaceae</taxon>
        <taxon>Phytophthora</taxon>
    </lineage>
</organism>
<dbReference type="EMBL" id="JAGDFM010000255">
    <property type="protein sequence ID" value="KAG7381243.1"/>
    <property type="molecule type" value="Genomic_DNA"/>
</dbReference>
<dbReference type="GO" id="GO:0005509">
    <property type="term" value="F:calcium ion binding"/>
    <property type="evidence" value="ECO:0007669"/>
    <property type="project" value="InterPro"/>
</dbReference>
<keyword evidence="5" id="KW-0449">Lipoprotein</keyword>
<keyword evidence="4" id="KW-0677">Repeat</keyword>
<proteinExistence type="inferred from homology"/>
<feature type="domain" description="EF-hand" evidence="7">
    <location>
        <begin position="340"/>
        <end position="375"/>
    </location>
</feature>
<dbReference type="InterPro" id="IPR018247">
    <property type="entry name" value="EF_Hand_1_Ca_BS"/>
</dbReference>